<evidence type="ECO:0000313" key="4">
    <source>
        <dbReference type="Proteomes" id="UP001283341"/>
    </source>
</evidence>
<dbReference type="AlphaFoldDB" id="A0AAE0IEN0"/>
<protein>
    <recommendedName>
        <fullName evidence="5">Transmembrane protein</fullName>
    </recommendedName>
</protein>
<reference evidence="3" key="1">
    <citation type="journal article" date="2023" name="Mol. Phylogenet. Evol.">
        <title>Genome-scale phylogeny and comparative genomics of the fungal order Sordariales.</title>
        <authorList>
            <person name="Hensen N."/>
            <person name="Bonometti L."/>
            <person name="Westerberg I."/>
            <person name="Brannstrom I.O."/>
            <person name="Guillou S."/>
            <person name="Cros-Aarteil S."/>
            <person name="Calhoun S."/>
            <person name="Haridas S."/>
            <person name="Kuo A."/>
            <person name="Mondo S."/>
            <person name="Pangilinan J."/>
            <person name="Riley R."/>
            <person name="LaButti K."/>
            <person name="Andreopoulos B."/>
            <person name="Lipzen A."/>
            <person name="Chen C."/>
            <person name="Yan M."/>
            <person name="Daum C."/>
            <person name="Ng V."/>
            <person name="Clum A."/>
            <person name="Steindorff A."/>
            <person name="Ohm R.A."/>
            <person name="Martin F."/>
            <person name="Silar P."/>
            <person name="Natvig D.O."/>
            <person name="Lalanne C."/>
            <person name="Gautier V."/>
            <person name="Ament-Velasquez S.L."/>
            <person name="Kruys A."/>
            <person name="Hutchinson M.I."/>
            <person name="Powell A.J."/>
            <person name="Barry K."/>
            <person name="Miller A.N."/>
            <person name="Grigoriev I.V."/>
            <person name="Debuchy R."/>
            <person name="Gladieux P."/>
            <person name="Hiltunen Thoren M."/>
            <person name="Johannesson H."/>
        </authorList>
    </citation>
    <scope>NUCLEOTIDE SEQUENCE</scope>
    <source>
        <strain evidence="3">CBS 118394</strain>
    </source>
</reference>
<evidence type="ECO:0008006" key="5">
    <source>
        <dbReference type="Google" id="ProtNLM"/>
    </source>
</evidence>
<evidence type="ECO:0000256" key="2">
    <source>
        <dbReference type="SAM" id="Phobius"/>
    </source>
</evidence>
<feature type="transmembrane region" description="Helical" evidence="2">
    <location>
        <begin position="122"/>
        <end position="139"/>
    </location>
</feature>
<feature type="region of interest" description="Disordered" evidence="1">
    <location>
        <begin position="1"/>
        <end position="37"/>
    </location>
</feature>
<feature type="region of interest" description="Disordered" evidence="1">
    <location>
        <begin position="525"/>
        <end position="558"/>
    </location>
</feature>
<proteinExistence type="predicted"/>
<dbReference type="PANTHER" id="PTHR37544:SF1">
    <property type="entry name" value="PHOSPHORIBOSYLAMINOIMIDAZOLE-SUCCINOCARBOXAMIDE SYNTHASE"/>
    <property type="match status" value="1"/>
</dbReference>
<sequence length="1117" mass="121255">MMSTAVSPSPFVSDDVASHGNALSASPRHDGHASSTLESVVKNGGVKLQEQEQEQKDEATGSHLSDDTPDIWYPLSLQKRTIHVFIGIFAALLTSVEAIFIVSERCQGLTTPSSSAALHYTWTYGPTAVMSLTAVLCHVSTIHKDLHSLDPDAAYENGHRGAKRAALGLNIAIFPCRPLPGLKRYHLEYPHGVSEQFVYQTFDPTPDSTSELRVMVDGVSTELDCHATSVAGFRYKIARDIYMIRSVNATFDFGLPGCDMLNQTFSFKAELHQVPVDSSGTSTRMESVYYYMYDIDTTIRLEEDCNFHPLDSQRLLLVGADFLIVESGSTSSAESIGVDRVTNMTLQRSQQLVCKPRYTISSVDIVRDAAAKQDGISLTGTPQAMTTTPVHTWDISSHFGTMSTLSDTVESIELANIDIGHAVAMDMISIEVLGLGQPKYTDTKSLFNSTALALSLQTYYHIHTSFMVQALPSKFALAADPRTIIGSNILANRFSNGFPKGLGGSKPTELRNGVHCYPRKVATGEARGSLQSDKGTHRSHGDKVNNDTSDSGHIRKRTNHQPFSLRTWSRSSVCGIVAGVIILLEILLQESQRNNNDGIGTASNVTYLHYLWTLLPPLGSSLISIFFSSLDSELRTFVPFYAMRNGPSPAGQSVNLNLRGLLGAHTLYRQFKTRHFPAAMATVAAMIAGLLAIASTSIFFEEDRPQVSEQHLRLVGSFTSAMYSEEYYWVYDGGRVPSGMGELGIISTLMLQSNLSAPAFTYQNLAFPVLALDARFTTPQLNSSEMETHAVMPALRGGMVCRQHLRGEILADILHSTHTPKVSFRTPDSPWPVGDTSRINVTDQITTRNLSTWRPCFSGTSLPSIPITCPEPEKKPSVRWKGCLSERNAECGHLEILGKRKKTITQLQFPSTPQNPVCSTPDTVQPVLPAADSIENFGTSGDDYFYSRGVKVPGAIVDTFFAVLTTSPYGVPLSDLADPAATGTVIDTIKFQHGIVMAQALSSTAQITLNDDVNRGSKAIANDTGVFDRTGQGPATVVLGTLNATESPSKDKSTATTTNGSSGPRRRVIQDPTVTRVMQGLLGATLLCSLLSWALAQHTAVLTRPPTNIASVLALAN</sequence>
<dbReference type="InterPro" id="IPR021840">
    <property type="entry name" value="DUF3433"/>
</dbReference>
<comment type="caution">
    <text evidence="3">The sequence shown here is derived from an EMBL/GenBank/DDBJ whole genome shotgun (WGS) entry which is preliminary data.</text>
</comment>
<keyword evidence="2" id="KW-0812">Transmembrane</keyword>
<dbReference type="Proteomes" id="UP001283341">
    <property type="component" value="Unassembled WGS sequence"/>
</dbReference>
<keyword evidence="2" id="KW-0472">Membrane</keyword>
<name>A0AAE0IEN0_9PEZI</name>
<feature type="transmembrane region" description="Helical" evidence="2">
    <location>
        <begin position="678"/>
        <end position="700"/>
    </location>
</feature>
<feature type="transmembrane region" description="Helical" evidence="2">
    <location>
        <begin position="82"/>
        <end position="102"/>
    </location>
</feature>
<dbReference type="EMBL" id="JAUEDM010000003">
    <property type="protein sequence ID" value="KAK3322881.1"/>
    <property type="molecule type" value="Genomic_DNA"/>
</dbReference>
<gene>
    <name evidence="3" type="ORF">B0H66DRAFT_620735</name>
</gene>
<evidence type="ECO:0000256" key="1">
    <source>
        <dbReference type="SAM" id="MobiDB-lite"/>
    </source>
</evidence>
<dbReference type="Pfam" id="PF11915">
    <property type="entry name" value="DUF3433"/>
    <property type="match status" value="1"/>
</dbReference>
<organism evidence="3 4">
    <name type="scientific">Apodospora peruviana</name>
    <dbReference type="NCBI Taxonomy" id="516989"/>
    <lineage>
        <taxon>Eukaryota</taxon>
        <taxon>Fungi</taxon>
        <taxon>Dikarya</taxon>
        <taxon>Ascomycota</taxon>
        <taxon>Pezizomycotina</taxon>
        <taxon>Sordariomycetes</taxon>
        <taxon>Sordariomycetidae</taxon>
        <taxon>Sordariales</taxon>
        <taxon>Lasiosphaeriaceae</taxon>
        <taxon>Apodospora</taxon>
    </lineage>
</organism>
<keyword evidence="4" id="KW-1185">Reference proteome</keyword>
<feature type="transmembrane region" description="Helical" evidence="2">
    <location>
        <begin position="607"/>
        <end position="627"/>
    </location>
</feature>
<feature type="compositionally biased region" description="Basic and acidic residues" evidence="1">
    <location>
        <begin position="534"/>
        <end position="553"/>
    </location>
</feature>
<reference evidence="3" key="2">
    <citation type="submission" date="2023-06" db="EMBL/GenBank/DDBJ databases">
        <authorList>
            <consortium name="Lawrence Berkeley National Laboratory"/>
            <person name="Haridas S."/>
            <person name="Hensen N."/>
            <person name="Bonometti L."/>
            <person name="Westerberg I."/>
            <person name="Brannstrom I.O."/>
            <person name="Guillou S."/>
            <person name="Cros-Aarteil S."/>
            <person name="Calhoun S."/>
            <person name="Kuo A."/>
            <person name="Mondo S."/>
            <person name="Pangilinan J."/>
            <person name="Riley R."/>
            <person name="Labutti K."/>
            <person name="Andreopoulos B."/>
            <person name="Lipzen A."/>
            <person name="Chen C."/>
            <person name="Yanf M."/>
            <person name="Daum C."/>
            <person name="Ng V."/>
            <person name="Clum A."/>
            <person name="Steindorff A."/>
            <person name="Ohm R."/>
            <person name="Martin F."/>
            <person name="Silar P."/>
            <person name="Natvig D."/>
            <person name="Lalanne C."/>
            <person name="Gautier V."/>
            <person name="Ament-Velasquez S.L."/>
            <person name="Kruys A."/>
            <person name="Hutchinson M.I."/>
            <person name="Powell A.J."/>
            <person name="Barry K."/>
            <person name="Miller A.N."/>
            <person name="Grigoriev I.V."/>
            <person name="Debuchy R."/>
            <person name="Gladieux P."/>
            <person name="Thoren M.H."/>
            <person name="Johannesson H."/>
        </authorList>
    </citation>
    <scope>NUCLEOTIDE SEQUENCE</scope>
    <source>
        <strain evidence="3">CBS 118394</strain>
    </source>
</reference>
<keyword evidence="2" id="KW-1133">Transmembrane helix</keyword>
<dbReference type="PANTHER" id="PTHR37544">
    <property type="entry name" value="SPRAY-RELATED"/>
    <property type="match status" value="1"/>
</dbReference>
<feature type="transmembrane region" description="Helical" evidence="2">
    <location>
        <begin position="567"/>
        <end position="587"/>
    </location>
</feature>
<evidence type="ECO:0000313" key="3">
    <source>
        <dbReference type="EMBL" id="KAK3322881.1"/>
    </source>
</evidence>
<feature type="region of interest" description="Disordered" evidence="1">
    <location>
        <begin position="1043"/>
        <end position="1068"/>
    </location>
</feature>
<accession>A0AAE0IEN0</accession>